<dbReference type="OrthoDB" id="2840209at2759"/>
<dbReference type="Proteomes" id="UP000053328">
    <property type="component" value="Unassembled WGS sequence"/>
</dbReference>
<dbReference type="VEuPathDB" id="FungiDB:PV08_01442"/>
<keyword evidence="3" id="KW-1185">Reference proteome</keyword>
<evidence type="ECO:0000313" key="3">
    <source>
        <dbReference type="Proteomes" id="UP000053328"/>
    </source>
</evidence>
<proteinExistence type="predicted"/>
<gene>
    <name evidence="2" type="ORF">PV08_01442</name>
</gene>
<reference evidence="2 3" key="1">
    <citation type="submission" date="2015-01" db="EMBL/GenBank/DDBJ databases">
        <title>The Genome Sequence of Exophiala spinifera CBS89968.</title>
        <authorList>
            <consortium name="The Broad Institute Genomics Platform"/>
            <person name="Cuomo C."/>
            <person name="de Hoog S."/>
            <person name="Gorbushina A."/>
            <person name="Stielow B."/>
            <person name="Teixiera M."/>
            <person name="Abouelleil A."/>
            <person name="Chapman S.B."/>
            <person name="Priest M."/>
            <person name="Young S.K."/>
            <person name="Wortman J."/>
            <person name="Nusbaum C."/>
            <person name="Birren B."/>
        </authorList>
    </citation>
    <scope>NUCLEOTIDE SEQUENCE [LARGE SCALE GENOMIC DNA]</scope>
    <source>
        <strain evidence="2 3">CBS 89968</strain>
    </source>
</reference>
<dbReference type="HOGENOM" id="CLU_027655_0_0_1"/>
<feature type="transmembrane region" description="Helical" evidence="1">
    <location>
        <begin position="37"/>
        <end position="58"/>
    </location>
</feature>
<feature type="transmembrane region" description="Helical" evidence="1">
    <location>
        <begin position="161"/>
        <end position="184"/>
    </location>
</feature>
<dbReference type="GeneID" id="27328525"/>
<protein>
    <submittedName>
        <fullName evidence="2">Uncharacterized protein</fullName>
    </submittedName>
</protein>
<organism evidence="2 3">
    <name type="scientific">Exophiala spinifera</name>
    <dbReference type="NCBI Taxonomy" id="91928"/>
    <lineage>
        <taxon>Eukaryota</taxon>
        <taxon>Fungi</taxon>
        <taxon>Dikarya</taxon>
        <taxon>Ascomycota</taxon>
        <taxon>Pezizomycotina</taxon>
        <taxon>Eurotiomycetes</taxon>
        <taxon>Chaetothyriomycetidae</taxon>
        <taxon>Chaetothyriales</taxon>
        <taxon>Herpotrichiellaceae</taxon>
        <taxon>Exophiala</taxon>
    </lineage>
</organism>
<sequence>MTPWARTEKTRASAITNSDETYAATGRQARILSKDAVVYYSTAAALFITPLIATIVWLSTNRNNWGNQHWSFIHSATIGGRLTQSGAKAIDLLCSAFIAPLVLAGFNFIWFSCARVATINEKDPSAQGVPLACLVELSTTTGGSYDILKLSTLLAPRTRRLLYLALLVIFSALAKSAFGNVIAYEAFNEDAAGQGTRLRMLSDAQLAVPNSFVSTTFAGVWGFSTQQRSSFANQFSGMMTGLSISNSSSLLTDKAYILNNVTTASISLPSTVRALHSVPASRWTVSCKPFAPDTFMVQQMGVKSVLFTMTRGQTDLLSGYYPGDIALMQNAYNDDYPFMAFPYNGSSAFLGYAGSFNLSNETYPSPYGDIIPKAFNMTASGFNGTKQIMSVWGIECQVQRQNGTVDLVRSAEGWDRNAASVKMSDGKTVYQPLRMQQLQLSLNYQAPDVTIPGLAPALARSADPCYDATITGTECAVSTSSDGTSETTSRTIDFETLALNFLYASAETERMAYEVASTNTSRDQPDFFVNVTDTSQILRYRITYVPVILFIGIGCMFVAAGITLALVAMSWKSISARSFRQVDSLRLLVDVLAGLRQDEFVSRPQFNTTLEGTSLQNDRDESKISKFEDLKASSGAELETWASACRVRYIEDNGAVGLERLPAES</sequence>
<dbReference type="EMBL" id="KN847492">
    <property type="protein sequence ID" value="KIW20864.1"/>
    <property type="molecule type" value="Genomic_DNA"/>
</dbReference>
<evidence type="ECO:0000256" key="1">
    <source>
        <dbReference type="SAM" id="Phobius"/>
    </source>
</evidence>
<accession>A0A0D2CBE6</accession>
<keyword evidence="1" id="KW-0812">Transmembrane</keyword>
<feature type="transmembrane region" description="Helical" evidence="1">
    <location>
        <begin position="544"/>
        <end position="571"/>
    </location>
</feature>
<dbReference type="RefSeq" id="XP_016241080.1">
    <property type="nucleotide sequence ID" value="XM_016375804.1"/>
</dbReference>
<evidence type="ECO:0000313" key="2">
    <source>
        <dbReference type="EMBL" id="KIW20864.1"/>
    </source>
</evidence>
<feature type="transmembrane region" description="Helical" evidence="1">
    <location>
        <begin position="89"/>
        <end position="111"/>
    </location>
</feature>
<dbReference type="AlphaFoldDB" id="A0A0D2CBE6"/>
<name>A0A0D2CBE6_9EURO</name>
<keyword evidence="1" id="KW-0472">Membrane</keyword>
<keyword evidence="1" id="KW-1133">Transmembrane helix</keyword>